<feature type="domain" description="Reverse transcriptase Ty1/copia-type" evidence="1">
    <location>
        <begin position="18"/>
        <end position="97"/>
    </location>
</feature>
<reference evidence="2" key="1">
    <citation type="journal article" date="2020" name="bioRxiv">
        <title>Chromosome-level reference genome of the European wasp spider Argiope bruennichi: a resource for studies on range expansion and evolutionary adaptation.</title>
        <authorList>
            <person name="Sheffer M.M."/>
            <person name="Hoppe A."/>
            <person name="Krehenwinkel H."/>
            <person name="Uhl G."/>
            <person name="Kuss A.W."/>
            <person name="Jensen L."/>
            <person name="Jensen C."/>
            <person name="Gillespie R.G."/>
            <person name="Hoff K.J."/>
            <person name="Prost S."/>
        </authorList>
    </citation>
    <scope>NUCLEOTIDE SEQUENCE</scope>
</reference>
<protein>
    <submittedName>
        <fullName evidence="2">Retrovirus-related Pol polyprotein like</fullName>
    </submittedName>
</protein>
<dbReference type="CDD" id="cd09272">
    <property type="entry name" value="RNase_HI_RT_Ty1"/>
    <property type="match status" value="1"/>
</dbReference>
<sequence length="332" mass="37875">MIIVGESVNCIKFIWTQNSPRCWNQCFVNFMKDQELKVSTADPCLFIRHKNDKKLLVVIYVDDGLAGGTDRVEVEEFMSQLGHSFQITRGSLNQFLENKLIGKEVPYRQAVGSLMYLATATRPDLAYAISIVSENLENHRTSDWCAVKRIFKYLRGTVDFGLLYQAKCHPNKLEVYSDADYAGDLKTRRSRTGMVSKFSCGALSWMSQKQKSVVLSTTEAEYVAANESAKELIWLKHLLSDITNLETPSLLVDNASAVKLAKNPEYHKRSKHIDVRYHFVREKFIDGELFIKHVPGEMQLADIMTKPLPSVRFKELRTLLGLFSFNSLLNEC</sequence>
<dbReference type="AlphaFoldDB" id="A0A8T0ENW2"/>
<keyword evidence="3" id="KW-1185">Reference proteome</keyword>
<evidence type="ECO:0000313" key="2">
    <source>
        <dbReference type="EMBL" id="KAF8777457.1"/>
    </source>
</evidence>
<proteinExistence type="predicted"/>
<evidence type="ECO:0000259" key="1">
    <source>
        <dbReference type="Pfam" id="PF07727"/>
    </source>
</evidence>
<gene>
    <name evidence="2" type="ORF">HNY73_014316</name>
</gene>
<dbReference type="InterPro" id="IPR013103">
    <property type="entry name" value="RVT_2"/>
</dbReference>
<dbReference type="EMBL" id="JABXBU010002072">
    <property type="protein sequence ID" value="KAF8777457.1"/>
    <property type="molecule type" value="Genomic_DNA"/>
</dbReference>
<dbReference type="PANTHER" id="PTHR11439">
    <property type="entry name" value="GAG-POL-RELATED RETROTRANSPOSON"/>
    <property type="match status" value="1"/>
</dbReference>
<comment type="caution">
    <text evidence="2">The sequence shown here is derived from an EMBL/GenBank/DDBJ whole genome shotgun (WGS) entry which is preliminary data.</text>
</comment>
<dbReference type="Proteomes" id="UP000807504">
    <property type="component" value="Unassembled WGS sequence"/>
</dbReference>
<evidence type="ECO:0000313" key="3">
    <source>
        <dbReference type="Proteomes" id="UP000807504"/>
    </source>
</evidence>
<name>A0A8T0ENW2_ARGBR</name>
<dbReference type="Pfam" id="PF07727">
    <property type="entry name" value="RVT_2"/>
    <property type="match status" value="1"/>
</dbReference>
<organism evidence="2 3">
    <name type="scientific">Argiope bruennichi</name>
    <name type="common">Wasp spider</name>
    <name type="synonym">Aranea bruennichi</name>
    <dbReference type="NCBI Taxonomy" id="94029"/>
    <lineage>
        <taxon>Eukaryota</taxon>
        <taxon>Metazoa</taxon>
        <taxon>Ecdysozoa</taxon>
        <taxon>Arthropoda</taxon>
        <taxon>Chelicerata</taxon>
        <taxon>Arachnida</taxon>
        <taxon>Araneae</taxon>
        <taxon>Araneomorphae</taxon>
        <taxon>Entelegynae</taxon>
        <taxon>Araneoidea</taxon>
        <taxon>Araneidae</taxon>
        <taxon>Argiope</taxon>
    </lineage>
</organism>
<accession>A0A8T0ENW2</accession>
<reference evidence="2" key="2">
    <citation type="submission" date="2020-06" db="EMBL/GenBank/DDBJ databases">
        <authorList>
            <person name="Sheffer M."/>
        </authorList>
    </citation>
    <scope>NUCLEOTIDE SEQUENCE</scope>
</reference>